<dbReference type="GO" id="GO:0003697">
    <property type="term" value="F:single-stranded DNA binding"/>
    <property type="evidence" value="ECO:0007669"/>
    <property type="project" value="TreeGrafter"/>
</dbReference>
<sequence length="715" mass="80307">MTMFLKEDKILYKTLHKLIFGKLPSLWAVCLGWLILFFPCHKASDDAEEVAIMKNVYSEFTQIAEKHRIEEFKTKVTTKLYAFGKAGVPAEARYLEILYPAHYPALPSDLTGNTFSAAFGMNTSSLEALLINQKLKGPCWLELKNPTSPSVPVSWCKVEVVLNRPEDVVVVPKSEAPPPLVAVTLSLRTVHNPSTSQNEIVAVSVLAHHAFPIDKQAPQPPYQSHFCALTKPSGTIFPIRFKNDVARFKSTSLQVMDSERSLLTFLIARLQKLDPDILIGHDIQSFELDVLLHRMLAHKIPNWSRLGRLKRGNAGALGKSADKQITPGRLVCDAKVSAKELVQCKSYDLSELVRTLLQKERLSLTAEQVLDMYRDSSQLLRLVELTMMDAEFCLRVVGELNALPLALQITNIAGNLMSKTLLGGRSQRNEYLLLHAFSGRNYICPDKVYKKQGPKVYLSPTRTMTRKPSIQRPTRKSRRALPIPVALSWSPRKVSTTRSSCLWTSTACTRPSSRSTTSASQLSVCPAVTRRSEYCAVQEEDYIPKLPNPSLEQGVLPSEIRKLVERRKQVKTLMKGAEGDSELYQQYDIRQKALKLTANSMYGCLGFASSRFYAKPLAALITSRGREILMQSKELVEKMGFEVIYGDTDSIMINTNSRDFKEVLKLGNKIKAEINRFYKQLEIDIDGIFKSMLLLKKKKYAAVCITVGPNNQQTA</sequence>
<dbReference type="InterPro" id="IPR006134">
    <property type="entry name" value="DNA-dir_DNA_pol_B_multi_dom"/>
</dbReference>
<dbReference type="SMART" id="SM00486">
    <property type="entry name" value="POLBc"/>
    <property type="match status" value="1"/>
</dbReference>
<accession>A0A9J6G2B2</accession>
<dbReference type="GO" id="GO:0003887">
    <property type="term" value="F:DNA-directed DNA polymerase activity"/>
    <property type="evidence" value="ECO:0007669"/>
    <property type="project" value="UniProtKB-KW"/>
</dbReference>
<dbReference type="NCBIfam" id="TIGR00592">
    <property type="entry name" value="pol2"/>
    <property type="match status" value="2"/>
</dbReference>
<dbReference type="EMBL" id="JABSTR010000005">
    <property type="protein sequence ID" value="KAH9369594.1"/>
    <property type="molecule type" value="Genomic_DNA"/>
</dbReference>
<feature type="domain" description="DNA-directed DNA polymerase family B exonuclease" evidence="14">
    <location>
        <begin position="118"/>
        <end position="351"/>
    </location>
</feature>
<keyword evidence="9 12" id="KW-0239">DNA-directed DNA polymerase</keyword>
<dbReference type="Proteomes" id="UP000821853">
    <property type="component" value="Chromosome 3"/>
</dbReference>
<keyword evidence="11" id="KW-0539">Nucleus</keyword>
<evidence type="ECO:0000256" key="4">
    <source>
        <dbReference type="ARBA" id="ARBA00022695"/>
    </source>
</evidence>
<dbReference type="InterPro" id="IPR043502">
    <property type="entry name" value="DNA/RNA_pol_sf"/>
</dbReference>
<dbReference type="InterPro" id="IPR017964">
    <property type="entry name" value="DNA-dir_DNA_pol_B_CS"/>
</dbReference>
<dbReference type="FunFam" id="1.10.287.690:FF:000003">
    <property type="entry name" value="DNA polymerase"/>
    <property type="match status" value="1"/>
</dbReference>
<dbReference type="InterPro" id="IPR012337">
    <property type="entry name" value="RNaseH-like_sf"/>
</dbReference>
<dbReference type="VEuPathDB" id="VectorBase:HLOH_050199"/>
<dbReference type="GO" id="GO:0005658">
    <property type="term" value="C:alpha DNA polymerase:primase complex"/>
    <property type="evidence" value="ECO:0007669"/>
    <property type="project" value="TreeGrafter"/>
</dbReference>
<dbReference type="SUPFAM" id="SSF53098">
    <property type="entry name" value="Ribonuclease H-like"/>
    <property type="match status" value="1"/>
</dbReference>
<keyword evidence="6" id="KW-0479">Metal-binding</keyword>
<evidence type="ECO:0000256" key="6">
    <source>
        <dbReference type="ARBA" id="ARBA00022723"/>
    </source>
</evidence>
<evidence type="ECO:0000256" key="11">
    <source>
        <dbReference type="ARBA" id="ARBA00023242"/>
    </source>
</evidence>
<dbReference type="Pfam" id="PF00136">
    <property type="entry name" value="DNA_pol_B"/>
    <property type="match status" value="1"/>
</dbReference>
<dbReference type="EC" id="2.7.7.7" evidence="12"/>
<dbReference type="Gene3D" id="3.90.1600.10">
    <property type="entry name" value="Palm domain of DNA polymerase"/>
    <property type="match status" value="1"/>
</dbReference>
<keyword evidence="16" id="KW-1185">Reference proteome</keyword>
<dbReference type="OrthoDB" id="6755010at2759"/>
<keyword evidence="8" id="KW-0862">Zinc</keyword>
<dbReference type="OMA" id="HRPECES"/>
<dbReference type="InterPro" id="IPR023211">
    <property type="entry name" value="DNA_pol_palm_dom_sf"/>
</dbReference>
<dbReference type="GO" id="GO:0008270">
    <property type="term" value="F:zinc ion binding"/>
    <property type="evidence" value="ECO:0007669"/>
    <property type="project" value="UniProtKB-KW"/>
</dbReference>
<dbReference type="Gene3D" id="3.30.420.10">
    <property type="entry name" value="Ribonuclease H-like superfamily/Ribonuclease H"/>
    <property type="match status" value="1"/>
</dbReference>
<keyword evidence="3 12" id="KW-0808">Transferase</keyword>
<evidence type="ECO:0000313" key="16">
    <source>
        <dbReference type="Proteomes" id="UP000821853"/>
    </source>
</evidence>
<dbReference type="PROSITE" id="PS00116">
    <property type="entry name" value="DNA_POLYMERASE_B"/>
    <property type="match status" value="1"/>
</dbReference>
<evidence type="ECO:0000256" key="3">
    <source>
        <dbReference type="ARBA" id="ARBA00022679"/>
    </source>
</evidence>
<dbReference type="GO" id="GO:1902975">
    <property type="term" value="P:mitotic DNA replication initiation"/>
    <property type="evidence" value="ECO:0007669"/>
    <property type="project" value="TreeGrafter"/>
</dbReference>
<name>A0A9J6G2B2_HAELO</name>
<dbReference type="InterPro" id="IPR006133">
    <property type="entry name" value="DNA-dir_DNA_pol_B_exonuc"/>
</dbReference>
<dbReference type="Gene3D" id="1.10.287.690">
    <property type="entry name" value="Helix hairpin bin"/>
    <property type="match status" value="1"/>
</dbReference>
<dbReference type="CDD" id="cd05776">
    <property type="entry name" value="DNA_polB_alpha_exo"/>
    <property type="match status" value="1"/>
</dbReference>
<evidence type="ECO:0000256" key="9">
    <source>
        <dbReference type="ARBA" id="ARBA00022932"/>
    </source>
</evidence>
<dbReference type="Pfam" id="PF03104">
    <property type="entry name" value="DNA_pol_B_exo1"/>
    <property type="match status" value="1"/>
</dbReference>
<proteinExistence type="inferred from homology"/>
<dbReference type="Gene3D" id="3.30.70.2820">
    <property type="match status" value="1"/>
</dbReference>
<evidence type="ECO:0000256" key="12">
    <source>
        <dbReference type="RuleBase" id="RU000442"/>
    </source>
</evidence>
<dbReference type="InterPro" id="IPR006172">
    <property type="entry name" value="DNA-dir_DNA_pol_B"/>
</dbReference>
<protein>
    <recommendedName>
        <fullName evidence="12">DNA polymerase</fullName>
        <ecNumber evidence="12">2.7.7.7</ecNumber>
    </recommendedName>
</protein>
<keyword evidence="10 12" id="KW-0238">DNA-binding</keyword>
<evidence type="ECO:0000256" key="7">
    <source>
        <dbReference type="ARBA" id="ARBA00022771"/>
    </source>
</evidence>
<comment type="similarity">
    <text evidence="2 12">Belongs to the DNA polymerase type-B family.</text>
</comment>
<dbReference type="SUPFAM" id="SSF56672">
    <property type="entry name" value="DNA/RNA polymerases"/>
    <property type="match status" value="1"/>
</dbReference>
<gene>
    <name evidence="15" type="ORF">HPB48_011512</name>
</gene>
<evidence type="ECO:0000256" key="1">
    <source>
        <dbReference type="ARBA" id="ARBA00004123"/>
    </source>
</evidence>
<evidence type="ECO:0000256" key="8">
    <source>
        <dbReference type="ARBA" id="ARBA00022833"/>
    </source>
</evidence>
<dbReference type="GO" id="GO:0003682">
    <property type="term" value="F:chromatin binding"/>
    <property type="evidence" value="ECO:0007669"/>
    <property type="project" value="TreeGrafter"/>
</dbReference>
<dbReference type="AlphaFoldDB" id="A0A9J6G2B2"/>
<evidence type="ECO:0000256" key="5">
    <source>
        <dbReference type="ARBA" id="ARBA00022705"/>
    </source>
</evidence>
<dbReference type="GO" id="GO:0006272">
    <property type="term" value="P:leading strand elongation"/>
    <property type="evidence" value="ECO:0007669"/>
    <property type="project" value="TreeGrafter"/>
</dbReference>
<keyword evidence="4 12" id="KW-0548">Nucleotidyltransferase</keyword>
<dbReference type="PANTHER" id="PTHR45861">
    <property type="entry name" value="DNA POLYMERASE ALPHA CATALYTIC SUBUNIT"/>
    <property type="match status" value="1"/>
</dbReference>
<evidence type="ECO:0000259" key="13">
    <source>
        <dbReference type="Pfam" id="PF00136"/>
    </source>
</evidence>
<dbReference type="PANTHER" id="PTHR45861:SF1">
    <property type="entry name" value="DNA POLYMERASE ALPHA CATALYTIC SUBUNIT"/>
    <property type="match status" value="1"/>
</dbReference>
<dbReference type="GO" id="GO:0000166">
    <property type="term" value="F:nucleotide binding"/>
    <property type="evidence" value="ECO:0007669"/>
    <property type="project" value="InterPro"/>
</dbReference>
<comment type="catalytic activity">
    <reaction evidence="12">
        <text>DNA(n) + a 2'-deoxyribonucleoside 5'-triphosphate = DNA(n+1) + diphosphate</text>
        <dbReference type="Rhea" id="RHEA:22508"/>
        <dbReference type="Rhea" id="RHEA-COMP:17339"/>
        <dbReference type="Rhea" id="RHEA-COMP:17340"/>
        <dbReference type="ChEBI" id="CHEBI:33019"/>
        <dbReference type="ChEBI" id="CHEBI:61560"/>
        <dbReference type="ChEBI" id="CHEBI:173112"/>
        <dbReference type="EC" id="2.7.7.7"/>
    </reaction>
</comment>
<organism evidence="15 16">
    <name type="scientific">Haemaphysalis longicornis</name>
    <name type="common">Bush tick</name>
    <dbReference type="NCBI Taxonomy" id="44386"/>
    <lineage>
        <taxon>Eukaryota</taxon>
        <taxon>Metazoa</taxon>
        <taxon>Ecdysozoa</taxon>
        <taxon>Arthropoda</taxon>
        <taxon>Chelicerata</taxon>
        <taxon>Arachnida</taxon>
        <taxon>Acari</taxon>
        <taxon>Parasitiformes</taxon>
        <taxon>Ixodida</taxon>
        <taxon>Ixodoidea</taxon>
        <taxon>Ixodidae</taxon>
        <taxon>Haemaphysalinae</taxon>
        <taxon>Haemaphysalis</taxon>
    </lineage>
</organism>
<evidence type="ECO:0000259" key="14">
    <source>
        <dbReference type="Pfam" id="PF03104"/>
    </source>
</evidence>
<evidence type="ECO:0000256" key="10">
    <source>
        <dbReference type="ARBA" id="ARBA00023125"/>
    </source>
</evidence>
<evidence type="ECO:0000313" key="15">
    <source>
        <dbReference type="EMBL" id="KAH9369594.1"/>
    </source>
</evidence>
<dbReference type="GO" id="GO:0006273">
    <property type="term" value="P:lagging strand elongation"/>
    <property type="evidence" value="ECO:0007669"/>
    <property type="project" value="TreeGrafter"/>
</dbReference>
<reference evidence="15 16" key="1">
    <citation type="journal article" date="2020" name="Cell">
        <title>Large-Scale Comparative Analyses of Tick Genomes Elucidate Their Genetic Diversity and Vector Capacities.</title>
        <authorList>
            <consortium name="Tick Genome and Microbiome Consortium (TIGMIC)"/>
            <person name="Jia N."/>
            <person name="Wang J."/>
            <person name="Shi W."/>
            <person name="Du L."/>
            <person name="Sun Y."/>
            <person name="Zhan W."/>
            <person name="Jiang J.F."/>
            <person name="Wang Q."/>
            <person name="Zhang B."/>
            <person name="Ji P."/>
            <person name="Bell-Sakyi L."/>
            <person name="Cui X.M."/>
            <person name="Yuan T.T."/>
            <person name="Jiang B.G."/>
            <person name="Yang W.F."/>
            <person name="Lam T.T."/>
            <person name="Chang Q.C."/>
            <person name="Ding S.J."/>
            <person name="Wang X.J."/>
            <person name="Zhu J.G."/>
            <person name="Ruan X.D."/>
            <person name="Zhao L."/>
            <person name="Wei J.T."/>
            <person name="Ye R.Z."/>
            <person name="Que T.C."/>
            <person name="Du C.H."/>
            <person name="Zhou Y.H."/>
            <person name="Cheng J.X."/>
            <person name="Dai P.F."/>
            <person name="Guo W.B."/>
            <person name="Han X.H."/>
            <person name="Huang E.J."/>
            <person name="Li L.F."/>
            <person name="Wei W."/>
            <person name="Gao Y.C."/>
            <person name="Liu J.Z."/>
            <person name="Shao H.Z."/>
            <person name="Wang X."/>
            <person name="Wang C.C."/>
            <person name="Yang T.C."/>
            <person name="Huo Q.B."/>
            <person name="Li W."/>
            <person name="Chen H.Y."/>
            <person name="Chen S.E."/>
            <person name="Zhou L.G."/>
            <person name="Ni X.B."/>
            <person name="Tian J.H."/>
            <person name="Sheng Y."/>
            <person name="Liu T."/>
            <person name="Pan Y.S."/>
            <person name="Xia L.Y."/>
            <person name="Li J."/>
            <person name="Zhao F."/>
            <person name="Cao W.C."/>
        </authorList>
    </citation>
    <scope>NUCLEOTIDE SEQUENCE [LARGE SCALE GENOMIC DNA]</scope>
    <source>
        <strain evidence="15">HaeL-2018</strain>
    </source>
</reference>
<dbReference type="PRINTS" id="PR00106">
    <property type="entry name" value="DNAPOLB"/>
</dbReference>
<keyword evidence="5 12" id="KW-0235">DNA replication</keyword>
<dbReference type="GO" id="GO:0003688">
    <property type="term" value="F:DNA replication origin binding"/>
    <property type="evidence" value="ECO:0007669"/>
    <property type="project" value="TreeGrafter"/>
</dbReference>
<comment type="caution">
    <text evidence="15">The sequence shown here is derived from an EMBL/GenBank/DDBJ whole genome shotgun (WGS) entry which is preliminary data.</text>
</comment>
<dbReference type="InterPro" id="IPR036397">
    <property type="entry name" value="RNaseH_sf"/>
</dbReference>
<feature type="domain" description="DNA-directed DNA polymerase family B multifunctional" evidence="13">
    <location>
        <begin position="532"/>
        <end position="706"/>
    </location>
</feature>
<comment type="subcellular location">
    <subcellularLocation>
        <location evidence="1">Nucleus</location>
    </subcellularLocation>
</comment>
<keyword evidence="7" id="KW-0863">Zinc-finger</keyword>
<evidence type="ECO:0000256" key="2">
    <source>
        <dbReference type="ARBA" id="ARBA00005755"/>
    </source>
</evidence>